<dbReference type="AlphaFoldDB" id="W1P7X3"/>
<dbReference type="Proteomes" id="UP000017836">
    <property type="component" value="Unassembled WGS sequence"/>
</dbReference>
<keyword evidence="2" id="KW-1185">Reference proteome</keyword>
<dbReference type="EMBL" id="KI394313">
    <property type="protein sequence ID" value="ERN04038.1"/>
    <property type="molecule type" value="Genomic_DNA"/>
</dbReference>
<gene>
    <name evidence="1" type="ORF">AMTR_s00079p00184780</name>
</gene>
<organism evidence="1 2">
    <name type="scientific">Amborella trichopoda</name>
    <dbReference type="NCBI Taxonomy" id="13333"/>
    <lineage>
        <taxon>Eukaryota</taxon>
        <taxon>Viridiplantae</taxon>
        <taxon>Streptophyta</taxon>
        <taxon>Embryophyta</taxon>
        <taxon>Tracheophyta</taxon>
        <taxon>Spermatophyta</taxon>
        <taxon>Magnoliopsida</taxon>
        <taxon>Amborellales</taxon>
        <taxon>Amborellaceae</taxon>
        <taxon>Amborella</taxon>
    </lineage>
</organism>
<name>W1P7X3_AMBTC</name>
<evidence type="ECO:0000313" key="2">
    <source>
        <dbReference type="Proteomes" id="UP000017836"/>
    </source>
</evidence>
<evidence type="ECO:0000313" key="1">
    <source>
        <dbReference type="EMBL" id="ERN04038.1"/>
    </source>
</evidence>
<sequence length="103" mass="11356">MEGAFSHCLAGQKVAITVHPPMALHFSGDIPPLLKPGNDFFQLRKTRECLNPAVGCRSSLARLRHPCPLQALHASYELQSRVYKHNRWAPYGGPTSGSLSNFT</sequence>
<dbReference type="Gramene" id="ERN04038">
    <property type="protein sequence ID" value="ERN04038"/>
    <property type="gene ID" value="AMTR_s00079p00184780"/>
</dbReference>
<proteinExistence type="predicted"/>
<reference evidence="2" key="1">
    <citation type="journal article" date="2013" name="Science">
        <title>The Amborella genome and the evolution of flowering plants.</title>
        <authorList>
            <consortium name="Amborella Genome Project"/>
        </authorList>
    </citation>
    <scope>NUCLEOTIDE SEQUENCE [LARGE SCALE GENOMIC DNA]</scope>
</reference>
<protein>
    <submittedName>
        <fullName evidence="1">Uncharacterized protein</fullName>
    </submittedName>
</protein>
<accession>W1P7X3</accession>
<dbReference type="HOGENOM" id="CLU_2267410_0_0_1"/>